<sequence length="1097" mass="119312">MATENPVRMLSRGQMETVLGAFGESLNPVSGGALPSSASREAREIGRLLRGQTRFENFVSGNEGLPHRSGSAPPSVEGSLAAMGGLFAHHPTSVGAGGLLSKLGDGTDSYESEQELRSDPAYLAYYYSHINLNPRLPPPLISWENWRLAQRLQSGLALGDMRKLRSFDDSDSKSLFSTQPVLTPHKEELEDLEEERSPRESLSREPSGNWTGGSRSLIGLSSSGLETRSKSLVELNQIMAVAQDKFSRTPSPVYNCSRPPSREAILDDTVGDLDVQLSHMRNATVSSVTELNAATRPLSRSRTPIPGAAQILGFPPSGSSSEHFIPTARSSTPEPPVVRSATPGRMLIGGTDVGGDSYNVAASAAELAAALQNISVSHGAVGSTLEDHEHFQQPDTREQQQNYSRQQQRRRQHGQTAQTHMQGIQTQVYPQVQQHQHVYSSVSEAQSNATKFTNPSIESQGQSSNLFSNIHAGAVAPNMYAAAAAAMSYMAAANPYYQNLHSAAIYGPQYGVGGYSLNPNVIPPMIAGYPALGALPLGFDTTAAAAASMAARAAVPGSHGLTGAGVDIQQFYKYTGHAAPTFQSPIPDPLYYQYMQRAAENAHAAAAGSSDPSLIRTYPGGVPVEDIDPHKGQAGTLGYTTDQKSSQHRRSGTLGVPVTNKMGPVSSAYYGSPHGVSFLLPNFNSPIGSPVLPGSPVALSNIALRRDDRALRLPSGPGRTSGGVHAGWQSPRSSDTSDLLRASSLLEEFKNNKTRRFELSDITGHVVEFSADQHGSRFIQQKLETASLEEKVNVFEEVLPRALSLMTDVFGNYVIQKFFEHGTPEQRKELANQLIAHVLTLSLQMYGCRVIQKALEVVDAEQQTKLVSELDGHVMRCVRDQNGNHVIQKCIECVPSDRIHFIISAFYGQVVVLSTHPYGCRVIQRVLEHCTDVQKQHAVMEEILSATCSLAQDQYGNYVVQHVLEHGRPLERSEIIKKLAGQIVQMSQHKFASNVIEKCLEFGGPEERQILITEMLGYTDANEPLQAMMKDQFANYVVQKVLETCDDQQRELLLSRIRVHLHALKKYTYGKHIVARVEKLLAAGERRSAAQVAHTPA</sequence>
<evidence type="ECO:0000313" key="2">
    <source>
        <dbReference type="Proteomes" id="UP001162992"/>
    </source>
</evidence>
<dbReference type="EMBL" id="CM055093">
    <property type="protein sequence ID" value="KAJ7565744.1"/>
    <property type="molecule type" value="Genomic_DNA"/>
</dbReference>
<dbReference type="Proteomes" id="UP001162992">
    <property type="component" value="Chromosome 2"/>
</dbReference>
<evidence type="ECO:0000313" key="1">
    <source>
        <dbReference type="EMBL" id="KAJ7565744.1"/>
    </source>
</evidence>
<gene>
    <name evidence="1" type="ORF">O6H91_02G073000</name>
</gene>
<keyword evidence="2" id="KW-1185">Reference proteome</keyword>
<comment type="caution">
    <text evidence="1">The sequence shown here is derived from an EMBL/GenBank/DDBJ whole genome shotgun (WGS) entry which is preliminary data.</text>
</comment>
<reference evidence="2" key="1">
    <citation type="journal article" date="2024" name="Proc. Natl. Acad. Sci. U.S.A.">
        <title>Extraordinary preservation of gene collinearity over three hundred million years revealed in homosporous lycophytes.</title>
        <authorList>
            <person name="Li C."/>
            <person name="Wickell D."/>
            <person name="Kuo L.Y."/>
            <person name="Chen X."/>
            <person name="Nie B."/>
            <person name="Liao X."/>
            <person name="Peng D."/>
            <person name="Ji J."/>
            <person name="Jenkins J."/>
            <person name="Williams M."/>
            <person name="Shu S."/>
            <person name="Plott C."/>
            <person name="Barry K."/>
            <person name="Rajasekar S."/>
            <person name="Grimwood J."/>
            <person name="Han X."/>
            <person name="Sun S."/>
            <person name="Hou Z."/>
            <person name="He W."/>
            <person name="Dai G."/>
            <person name="Sun C."/>
            <person name="Schmutz J."/>
            <person name="Leebens-Mack J.H."/>
            <person name="Li F.W."/>
            <person name="Wang L."/>
        </authorList>
    </citation>
    <scope>NUCLEOTIDE SEQUENCE [LARGE SCALE GENOMIC DNA]</scope>
    <source>
        <strain evidence="2">cv. PW_Plant_1</strain>
    </source>
</reference>
<proteinExistence type="predicted"/>
<name>A0ACC2EGX0_DIPCM</name>
<protein>
    <submittedName>
        <fullName evidence="1">Uncharacterized protein</fullName>
    </submittedName>
</protein>
<accession>A0ACC2EGX0</accession>
<organism evidence="1 2">
    <name type="scientific">Diphasiastrum complanatum</name>
    <name type="common">Issler's clubmoss</name>
    <name type="synonym">Lycopodium complanatum</name>
    <dbReference type="NCBI Taxonomy" id="34168"/>
    <lineage>
        <taxon>Eukaryota</taxon>
        <taxon>Viridiplantae</taxon>
        <taxon>Streptophyta</taxon>
        <taxon>Embryophyta</taxon>
        <taxon>Tracheophyta</taxon>
        <taxon>Lycopodiopsida</taxon>
        <taxon>Lycopodiales</taxon>
        <taxon>Lycopodiaceae</taxon>
        <taxon>Lycopodioideae</taxon>
        <taxon>Diphasiastrum</taxon>
    </lineage>
</organism>